<feature type="compositionally biased region" description="Basic residues" evidence="1">
    <location>
        <begin position="94"/>
        <end position="113"/>
    </location>
</feature>
<name>A0A8H3G5V3_9LECA</name>
<dbReference type="EMBL" id="CAJPDT010000081">
    <property type="protein sequence ID" value="CAF9935147.1"/>
    <property type="molecule type" value="Genomic_DNA"/>
</dbReference>
<evidence type="ECO:0000256" key="1">
    <source>
        <dbReference type="SAM" id="MobiDB-lite"/>
    </source>
</evidence>
<gene>
    <name evidence="2" type="ORF">IMSHALPRED_010124</name>
</gene>
<comment type="caution">
    <text evidence="2">The sequence shown here is derived from an EMBL/GenBank/DDBJ whole genome shotgun (WGS) entry which is preliminary data.</text>
</comment>
<dbReference type="AlphaFoldDB" id="A0A8H3G5V3"/>
<dbReference type="Proteomes" id="UP000664534">
    <property type="component" value="Unassembled WGS sequence"/>
</dbReference>
<dbReference type="OrthoDB" id="5086884at2759"/>
<organism evidence="2 3">
    <name type="scientific">Imshaugia aleurites</name>
    <dbReference type="NCBI Taxonomy" id="172621"/>
    <lineage>
        <taxon>Eukaryota</taxon>
        <taxon>Fungi</taxon>
        <taxon>Dikarya</taxon>
        <taxon>Ascomycota</taxon>
        <taxon>Pezizomycotina</taxon>
        <taxon>Lecanoromycetes</taxon>
        <taxon>OSLEUM clade</taxon>
        <taxon>Lecanoromycetidae</taxon>
        <taxon>Lecanorales</taxon>
        <taxon>Lecanorineae</taxon>
        <taxon>Parmeliaceae</taxon>
        <taxon>Imshaugia</taxon>
    </lineage>
</organism>
<proteinExistence type="predicted"/>
<feature type="region of interest" description="Disordered" evidence="1">
    <location>
        <begin position="88"/>
        <end position="113"/>
    </location>
</feature>
<sequence>MSSTPLKPEIACVIKAEENSSLGFYGEEGACAQAHEILCMAWAAGTMKPIRSECAELKARWRTGLVAGCARSRDAAQSLMWIRGSLNPPGPWRKDRHRGLGVSKRKQRFVSQG</sequence>
<accession>A0A8H3G5V3</accession>
<protein>
    <submittedName>
        <fullName evidence="2">Uncharacterized protein</fullName>
    </submittedName>
</protein>
<keyword evidence="3" id="KW-1185">Reference proteome</keyword>
<evidence type="ECO:0000313" key="2">
    <source>
        <dbReference type="EMBL" id="CAF9935147.1"/>
    </source>
</evidence>
<evidence type="ECO:0000313" key="3">
    <source>
        <dbReference type="Proteomes" id="UP000664534"/>
    </source>
</evidence>
<reference evidence="2" key="1">
    <citation type="submission" date="2021-03" db="EMBL/GenBank/DDBJ databases">
        <authorList>
            <person name="Tagirdzhanova G."/>
        </authorList>
    </citation>
    <scope>NUCLEOTIDE SEQUENCE</scope>
</reference>